<gene>
    <name evidence="4" type="ORF">GR183_16085</name>
</gene>
<dbReference type="FunFam" id="3.40.50.720:FF:000084">
    <property type="entry name" value="Short-chain dehydrogenase reductase"/>
    <property type="match status" value="1"/>
</dbReference>
<dbReference type="RefSeq" id="WP_160776657.1">
    <property type="nucleotide sequence ID" value="NZ_WUMV01000007.1"/>
</dbReference>
<evidence type="ECO:0000313" key="5">
    <source>
        <dbReference type="Proteomes" id="UP000433101"/>
    </source>
</evidence>
<protein>
    <submittedName>
        <fullName evidence="4">SDR family oxidoreductase</fullName>
    </submittedName>
</protein>
<dbReference type="SMART" id="SM00822">
    <property type="entry name" value="PKS_KR"/>
    <property type="match status" value="1"/>
</dbReference>
<dbReference type="Proteomes" id="UP000433101">
    <property type="component" value="Unassembled WGS sequence"/>
</dbReference>
<dbReference type="CDD" id="cd05233">
    <property type="entry name" value="SDR_c"/>
    <property type="match status" value="1"/>
</dbReference>
<dbReference type="EMBL" id="WUMV01000007">
    <property type="protein sequence ID" value="MXN66435.1"/>
    <property type="molecule type" value="Genomic_DNA"/>
</dbReference>
<dbReference type="Pfam" id="PF13561">
    <property type="entry name" value="adh_short_C2"/>
    <property type="match status" value="1"/>
</dbReference>
<dbReference type="PRINTS" id="PR00080">
    <property type="entry name" value="SDRFAMILY"/>
</dbReference>
<dbReference type="PROSITE" id="PS00061">
    <property type="entry name" value="ADH_SHORT"/>
    <property type="match status" value="1"/>
</dbReference>
<dbReference type="PANTHER" id="PTHR43639">
    <property type="entry name" value="OXIDOREDUCTASE, SHORT-CHAIN DEHYDROGENASE/REDUCTASE FAMILY (AFU_ORTHOLOGUE AFUA_5G02870)"/>
    <property type="match status" value="1"/>
</dbReference>
<name>A0A7X3S964_9HYPH</name>
<evidence type="ECO:0000256" key="1">
    <source>
        <dbReference type="ARBA" id="ARBA00006484"/>
    </source>
</evidence>
<dbReference type="InterPro" id="IPR020904">
    <property type="entry name" value="Sc_DH/Rdtase_CS"/>
</dbReference>
<evidence type="ECO:0000256" key="2">
    <source>
        <dbReference type="ARBA" id="ARBA00023002"/>
    </source>
</evidence>
<comment type="similarity">
    <text evidence="1">Belongs to the short-chain dehydrogenases/reductases (SDR) family.</text>
</comment>
<dbReference type="InterPro" id="IPR057326">
    <property type="entry name" value="KR_dom"/>
</dbReference>
<reference evidence="4 5" key="1">
    <citation type="submission" date="2019-12" db="EMBL/GenBank/DDBJ databases">
        <authorList>
            <person name="Li M."/>
        </authorList>
    </citation>
    <scope>NUCLEOTIDE SEQUENCE [LARGE SCALE GENOMIC DNA]</scope>
    <source>
        <strain evidence="4 5">GBMRC 2046</strain>
    </source>
</reference>
<dbReference type="Gene3D" id="3.40.50.720">
    <property type="entry name" value="NAD(P)-binding Rossmann-like Domain"/>
    <property type="match status" value="1"/>
</dbReference>
<comment type="caution">
    <text evidence="4">The sequence shown here is derived from an EMBL/GenBank/DDBJ whole genome shotgun (WGS) entry which is preliminary data.</text>
</comment>
<dbReference type="InterPro" id="IPR002347">
    <property type="entry name" value="SDR_fam"/>
</dbReference>
<feature type="domain" description="Ketoreductase" evidence="3">
    <location>
        <begin position="13"/>
        <end position="206"/>
    </location>
</feature>
<dbReference type="SUPFAM" id="SSF51735">
    <property type="entry name" value="NAD(P)-binding Rossmann-fold domains"/>
    <property type="match status" value="1"/>
</dbReference>
<organism evidence="4 5">
    <name type="scientific">Stappia sediminis</name>
    <dbReference type="NCBI Taxonomy" id="2692190"/>
    <lineage>
        <taxon>Bacteria</taxon>
        <taxon>Pseudomonadati</taxon>
        <taxon>Pseudomonadota</taxon>
        <taxon>Alphaproteobacteria</taxon>
        <taxon>Hyphomicrobiales</taxon>
        <taxon>Stappiaceae</taxon>
        <taxon>Stappia</taxon>
    </lineage>
</organism>
<dbReference type="AlphaFoldDB" id="A0A7X3S964"/>
<keyword evidence="5" id="KW-1185">Reference proteome</keyword>
<evidence type="ECO:0000313" key="4">
    <source>
        <dbReference type="EMBL" id="MXN66435.1"/>
    </source>
</evidence>
<dbReference type="PRINTS" id="PR00081">
    <property type="entry name" value="GDHRDH"/>
</dbReference>
<accession>A0A7X3S964</accession>
<keyword evidence="2" id="KW-0560">Oxidoreductase</keyword>
<dbReference type="InterPro" id="IPR036291">
    <property type="entry name" value="NAD(P)-bd_dom_sf"/>
</dbReference>
<sequence>MAAGAIYPSLKGRAVLVTGGGSGIGASIVRHFAEQGSKVGFIDIAEEPSNALAAELREAGHGVHFEKADLTDISATEAAVSRLRKDIGPITVLVNNAAHDERHTLEEVTPEYWDERVNINLKHQFFVSKAVVPDMKAEGHGSIINMGSISWMIGQGGMAGYTASKSAVVGLTRSLARDLGPFNIRVNSIAPGWIMTERQKELWLDEKGEQEIMARQCLKRKLEPADIARVVLFFSSDEASACTNQTYIVDGGWI</sequence>
<evidence type="ECO:0000259" key="3">
    <source>
        <dbReference type="SMART" id="SM00822"/>
    </source>
</evidence>
<dbReference type="PANTHER" id="PTHR43639:SF1">
    <property type="entry name" value="SHORT-CHAIN DEHYDROGENASE_REDUCTASE FAMILY PROTEIN"/>
    <property type="match status" value="1"/>
</dbReference>
<dbReference type="GO" id="GO:0016491">
    <property type="term" value="F:oxidoreductase activity"/>
    <property type="evidence" value="ECO:0007669"/>
    <property type="project" value="UniProtKB-KW"/>
</dbReference>
<proteinExistence type="inferred from homology"/>